<dbReference type="EMBL" id="KV417332">
    <property type="protein sequence ID" value="KZO90878.1"/>
    <property type="molecule type" value="Genomic_DNA"/>
</dbReference>
<evidence type="ECO:0000256" key="3">
    <source>
        <dbReference type="ARBA" id="ARBA00023125"/>
    </source>
</evidence>
<dbReference type="AlphaFoldDB" id="A0A167GT44"/>
<comment type="subcellular location">
    <subcellularLocation>
        <location evidence="1">Nucleus</location>
    </subcellularLocation>
</comment>
<feature type="compositionally biased region" description="Polar residues" evidence="5">
    <location>
        <begin position="106"/>
        <end position="126"/>
    </location>
</feature>
<accession>A0A167GT44</accession>
<evidence type="ECO:0000259" key="6">
    <source>
        <dbReference type="SMART" id="SM00906"/>
    </source>
</evidence>
<keyword evidence="2" id="KW-0479">Metal-binding</keyword>
<keyword evidence="8" id="KW-1185">Reference proteome</keyword>
<dbReference type="STRING" id="1330018.A0A167GT44"/>
<dbReference type="GO" id="GO:0008270">
    <property type="term" value="F:zinc ion binding"/>
    <property type="evidence" value="ECO:0007669"/>
    <property type="project" value="InterPro"/>
</dbReference>
<dbReference type="InterPro" id="IPR050987">
    <property type="entry name" value="AtrR-like"/>
</dbReference>
<dbReference type="GO" id="GO:0005634">
    <property type="term" value="C:nucleus"/>
    <property type="evidence" value="ECO:0007669"/>
    <property type="project" value="UniProtKB-SubCell"/>
</dbReference>
<sequence length="377" mass="41995">MPNPHLASNYSQYNECLAAVKALDSRLRLTQADTTSIRTCVQSLLDYFRSGGVAGSGAAGSLRASPEPEERAEAGADFHGATALHGQIGLLKRNLDIDPAAEHALSSASPSAHTARSHPSPSSLLTTAAGDRVQNGTGAVGVLPDRSLRLLQNHISIGRHKLPFPNPVEYTQYIDFFFNDVNACHPCVNENDFRLRSQPLVHRRGFEHVDLEFLALNYIIFALIDALLDGTPVVAPNTGSEKMPGWNWFAAAERLIGRRKTRGRASLTLIQILIFESLYHIHIDRQSDAYAVSGIACRLSIKLGLHQRHRGTPHEPLDGYTAHMRQRIFWTLYFLERRTAINCGWPYQLRDSDIDIDEPDWLNDQARDFDFWAGHAD</sequence>
<protein>
    <recommendedName>
        <fullName evidence="6">Xylanolytic transcriptional activator regulatory domain-containing protein</fullName>
    </recommendedName>
</protein>
<evidence type="ECO:0000313" key="7">
    <source>
        <dbReference type="EMBL" id="KZO90878.1"/>
    </source>
</evidence>
<dbReference type="PANTHER" id="PTHR46910:SF3">
    <property type="entry name" value="HALOTOLERANCE PROTEIN 9-RELATED"/>
    <property type="match status" value="1"/>
</dbReference>
<dbReference type="GO" id="GO:0003700">
    <property type="term" value="F:DNA-binding transcription factor activity"/>
    <property type="evidence" value="ECO:0007669"/>
    <property type="project" value="InterPro"/>
</dbReference>
<evidence type="ECO:0000256" key="4">
    <source>
        <dbReference type="ARBA" id="ARBA00023242"/>
    </source>
</evidence>
<proteinExistence type="predicted"/>
<dbReference type="GO" id="GO:0006351">
    <property type="term" value="P:DNA-templated transcription"/>
    <property type="evidence" value="ECO:0007669"/>
    <property type="project" value="InterPro"/>
</dbReference>
<dbReference type="Proteomes" id="UP000076738">
    <property type="component" value="Unassembled WGS sequence"/>
</dbReference>
<feature type="domain" description="Xylanolytic transcriptional activator regulatory" evidence="6">
    <location>
        <begin position="289"/>
        <end position="365"/>
    </location>
</feature>
<evidence type="ECO:0000313" key="8">
    <source>
        <dbReference type="Proteomes" id="UP000076738"/>
    </source>
</evidence>
<reference evidence="7 8" key="1">
    <citation type="journal article" date="2016" name="Mol. Biol. Evol.">
        <title>Comparative Genomics of Early-Diverging Mushroom-Forming Fungi Provides Insights into the Origins of Lignocellulose Decay Capabilities.</title>
        <authorList>
            <person name="Nagy L.G."/>
            <person name="Riley R."/>
            <person name="Tritt A."/>
            <person name="Adam C."/>
            <person name="Daum C."/>
            <person name="Floudas D."/>
            <person name="Sun H."/>
            <person name="Yadav J.S."/>
            <person name="Pangilinan J."/>
            <person name="Larsson K.H."/>
            <person name="Matsuura K."/>
            <person name="Barry K."/>
            <person name="Labutti K."/>
            <person name="Kuo R."/>
            <person name="Ohm R.A."/>
            <person name="Bhattacharya S.S."/>
            <person name="Shirouzu T."/>
            <person name="Yoshinaga Y."/>
            <person name="Martin F.M."/>
            <person name="Grigoriev I.V."/>
            <person name="Hibbett D.S."/>
        </authorList>
    </citation>
    <scope>NUCLEOTIDE SEQUENCE [LARGE SCALE GENOMIC DNA]</scope>
    <source>
        <strain evidence="7 8">TUFC12733</strain>
    </source>
</reference>
<dbReference type="CDD" id="cd12148">
    <property type="entry name" value="fungal_TF_MHR"/>
    <property type="match status" value="1"/>
</dbReference>
<gene>
    <name evidence="7" type="ORF">CALVIDRAFT_371841</name>
</gene>
<dbReference type="InterPro" id="IPR007219">
    <property type="entry name" value="XnlR_reg_dom"/>
</dbReference>
<evidence type="ECO:0000256" key="5">
    <source>
        <dbReference type="SAM" id="MobiDB-lite"/>
    </source>
</evidence>
<evidence type="ECO:0000256" key="1">
    <source>
        <dbReference type="ARBA" id="ARBA00004123"/>
    </source>
</evidence>
<name>A0A167GT44_CALVF</name>
<dbReference type="GO" id="GO:0003677">
    <property type="term" value="F:DNA binding"/>
    <property type="evidence" value="ECO:0007669"/>
    <property type="project" value="UniProtKB-KW"/>
</dbReference>
<dbReference type="PANTHER" id="PTHR46910">
    <property type="entry name" value="TRANSCRIPTION FACTOR PDR1"/>
    <property type="match status" value="1"/>
</dbReference>
<keyword evidence="3" id="KW-0238">DNA-binding</keyword>
<dbReference type="Pfam" id="PF04082">
    <property type="entry name" value="Fungal_trans"/>
    <property type="match status" value="1"/>
</dbReference>
<feature type="region of interest" description="Disordered" evidence="5">
    <location>
        <begin position="104"/>
        <end position="127"/>
    </location>
</feature>
<dbReference type="OrthoDB" id="3364175at2759"/>
<evidence type="ECO:0000256" key="2">
    <source>
        <dbReference type="ARBA" id="ARBA00022723"/>
    </source>
</evidence>
<dbReference type="SMART" id="SM00906">
    <property type="entry name" value="Fungal_trans"/>
    <property type="match status" value="1"/>
</dbReference>
<organism evidence="7 8">
    <name type="scientific">Calocera viscosa (strain TUFC12733)</name>
    <dbReference type="NCBI Taxonomy" id="1330018"/>
    <lineage>
        <taxon>Eukaryota</taxon>
        <taxon>Fungi</taxon>
        <taxon>Dikarya</taxon>
        <taxon>Basidiomycota</taxon>
        <taxon>Agaricomycotina</taxon>
        <taxon>Dacrymycetes</taxon>
        <taxon>Dacrymycetales</taxon>
        <taxon>Dacrymycetaceae</taxon>
        <taxon>Calocera</taxon>
    </lineage>
</organism>
<keyword evidence="4" id="KW-0539">Nucleus</keyword>